<feature type="transmembrane region" description="Helical" evidence="8">
    <location>
        <begin position="134"/>
        <end position="155"/>
    </location>
</feature>
<dbReference type="AlphaFoldDB" id="A0A1H5ZKK5"/>
<evidence type="ECO:0000256" key="5">
    <source>
        <dbReference type="ARBA" id="ARBA00022989"/>
    </source>
</evidence>
<name>A0A1H5ZKK5_9BACT</name>
<keyword evidence="5 8" id="KW-1133">Transmembrane helix</keyword>
<keyword evidence="4 8" id="KW-0812">Transmembrane</keyword>
<reference evidence="10" key="1">
    <citation type="submission" date="2016-10" db="EMBL/GenBank/DDBJ databases">
        <authorList>
            <person name="Varghese N."/>
            <person name="Submissions S."/>
        </authorList>
    </citation>
    <scope>NUCLEOTIDE SEQUENCE [LARGE SCALE GENOMIC DNA]</scope>
    <source>
        <strain evidence="10">DSM 17298</strain>
    </source>
</reference>
<feature type="transmembrane region" description="Helical" evidence="8">
    <location>
        <begin position="79"/>
        <end position="101"/>
    </location>
</feature>
<feature type="transmembrane region" description="Helical" evidence="8">
    <location>
        <begin position="45"/>
        <end position="67"/>
    </location>
</feature>
<evidence type="ECO:0000256" key="3">
    <source>
        <dbReference type="ARBA" id="ARBA00022475"/>
    </source>
</evidence>
<dbReference type="NCBIfam" id="TIGR01065">
    <property type="entry name" value="hlyIII"/>
    <property type="match status" value="1"/>
</dbReference>
<evidence type="ECO:0000256" key="7">
    <source>
        <dbReference type="PIRSR" id="PIRSR604254-1"/>
    </source>
</evidence>
<feature type="binding site" evidence="7">
    <location>
        <position position="66"/>
    </location>
    <ligand>
        <name>Zn(2+)</name>
        <dbReference type="ChEBI" id="CHEBI:29105"/>
    </ligand>
</feature>
<feature type="binding site" evidence="7">
    <location>
        <position position="192"/>
    </location>
    <ligand>
        <name>Zn(2+)</name>
        <dbReference type="ChEBI" id="CHEBI:29105"/>
    </ligand>
</feature>
<dbReference type="GO" id="GO:0140911">
    <property type="term" value="F:pore-forming activity"/>
    <property type="evidence" value="ECO:0007669"/>
    <property type="project" value="InterPro"/>
</dbReference>
<keyword evidence="7" id="KW-0479">Metal-binding</keyword>
<dbReference type="OrthoDB" id="9813689at2"/>
<feature type="transmembrane region" description="Helical" evidence="8">
    <location>
        <begin position="107"/>
        <end position="127"/>
    </location>
</feature>
<feature type="transmembrane region" description="Helical" evidence="8">
    <location>
        <begin position="161"/>
        <end position="180"/>
    </location>
</feature>
<accession>A0A1H5ZKK5</accession>
<feature type="transmembrane region" description="Helical" evidence="8">
    <location>
        <begin position="12"/>
        <end position="33"/>
    </location>
</feature>
<keyword evidence="6 8" id="KW-0472">Membrane</keyword>
<dbReference type="GO" id="GO:0005886">
    <property type="term" value="C:plasma membrane"/>
    <property type="evidence" value="ECO:0007669"/>
    <property type="project" value="UniProtKB-SubCell"/>
</dbReference>
<feature type="binding site" evidence="7">
    <location>
        <position position="188"/>
    </location>
    <ligand>
        <name>Zn(2+)</name>
        <dbReference type="ChEBI" id="CHEBI:29105"/>
    </ligand>
</feature>
<organism evidence="9 10">
    <name type="scientific">Algoriphagus boritolerans DSM 17298 = JCM 18970</name>
    <dbReference type="NCBI Taxonomy" id="1120964"/>
    <lineage>
        <taxon>Bacteria</taxon>
        <taxon>Pseudomonadati</taxon>
        <taxon>Bacteroidota</taxon>
        <taxon>Cytophagia</taxon>
        <taxon>Cytophagales</taxon>
        <taxon>Cyclobacteriaceae</taxon>
        <taxon>Algoriphagus</taxon>
    </lineage>
</organism>
<dbReference type="PANTHER" id="PTHR20855:SF3">
    <property type="entry name" value="LD03007P"/>
    <property type="match status" value="1"/>
</dbReference>
<evidence type="ECO:0000313" key="9">
    <source>
        <dbReference type="EMBL" id="SEG36285.1"/>
    </source>
</evidence>
<dbReference type="InterPro" id="IPR005744">
    <property type="entry name" value="Hy-lIII"/>
</dbReference>
<dbReference type="PANTHER" id="PTHR20855">
    <property type="entry name" value="ADIPOR/PROGESTIN RECEPTOR-RELATED"/>
    <property type="match status" value="1"/>
</dbReference>
<keyword evidence="3" id="KW-1003">Cell membrane</keyword>
<keyword evidence="10" id="KW-1185">Reference proteome</keyword>
<comment type="similarity">
    <text evidence="2">Belongs to the UPF0073 (Hly-III) family.</text>
</comment>
<dbReference type="Pfam" id="PF03006">
    <property type="entry name" value="HlyIII"/>
    <property type="match status" value="1"/>
</dbReference>
<proteinExistence type="inferred from homology"/>
<dbReference type="GO" id="GO:0046872">
    <property type="term" value="F:metal ion binding"/>
    <property type="evidence" value="ECO:0007669"/>
    <property type="project" value="UniProtKB-KW"/>
</dbReference>
<dbReference type="STRING" id="1120964.GCA_001313265_05584"/>
<dbReference type="RefSeq" id="WP_103926127.1">
    <property type="nucleotide sequence ID" value="NZ_FNVR01000028.1"/>
</dbReference>
<evidence type="ECO:0000256" key="4">
    <source>
        <dbReference type="ARBA" id="ARBA00022692"/>
    </source>
</evidence>
<evidence type="ECO:0000256" key="2">
    <source>
        <dbReference type="ARBA" id="ARBA00008488"/>
    </source>
</evidence>
<evidence type="ECO:0000313" key="10">
    <source>
        <dbReference type="Proteomes" id="UP000236736"/>
    </source>
</evidence>
<sequence length="210" mass="23638">MPKRLQTQKEELANALSHGFGLVLALIGIPFLIQKMLENGQASAWIGGIAFSLGMLMVYSFSTFYHAAKDLKWKSKLQVLDHIAIYFLIAGSYTPMVLAVLKQDKAIIFLSILWGSVLIGTFFKLFFTGRFKILSIIIYLTMGWLAVFFVQDIIAQISLETMTWIGVGGVAYTIGVYFYVKSEKLYYHTIWHGFVLAGTIAHFVAVYQVI</sequence>
<protein>
    <submittedName>
        <fullName evidence="9">Hemolysin III</fullName>
    </submittedName>
</protein>
<evidence type="ECO:0000256" key="1">
    <source>
        <dbReference type="ARBA" id="ARBA00004651"/>
    </source>
</evidence>
<dbReference type="InterPro" id="IPR004254">
    <property type="entry name" value="AdipoR/HlyIII-related"/>
</dbReference>
<evidence type="ECO:0000256" key="6">
    <source>
        <dbReference type="ARBA" id="ARBA00023136"/>
    </source>
</evidence>
<dbReference type="Proteomes" id="UP000236736">
    <property type="component" value="Unassembled WGS sequence"/>
</dbReference>
<dbReference type="EMBL" id="FNVR01000028">
    <property type="protein sequence ID" value="SEG36285.1"/>
    <property type="molecule type" value="Genomic_DNA"/>
</dbReference>
<gene>
    <name evidence="9" type="ORF">SAMN03080598_03532</name>
</gene>
<comment type="subcellular location">
    <subcellularLocation>
        <location evidence="1">Cell membrane</location>
        <topology evidence="1">Multi-pass membrane protein</topology>
    </subcellularLocation>
</comment>
<feature type="transmembrane region" description="Helical" evidence="8">
    <location>
        <begin position="189"/>
        <end position="209"/>
    </location>
</feature>
<keyword evidence="7" id="KW-0862">Zinc</keyword>
<evidence type="ECO:0000256" key="8">
    <source>
        <dbReference type="SAM" id="Phobius"/>
    </source>
</evidence>